<protein>
    <submittedName>
        <fullName evidence="8">Sulfatase</fullName>
    </submittedName>
</protein>
<gene>
    <name evidence="8" type="ORF">GCM10023189_57160</name>
</gene>
<evidence type="ECO:0000256" key="4">
    <source>
        <dbReference type="ARBA" id="ARBA00022729"/>
    </source>
</evidence>
<comment type="cofactor">
    <cofactor evidence="1">
        <name>Ca(2+)</name>
        <dbReference type="ChEBI" id="CHEBI:29108"/>
    </cofactor>
</comment>
<feature type="domain" description="Sulfatase N-terminal" evidence="7">
    <location>
        <begin position="29"/>
        <end position="384"/>
    </location>
</feature>
<comment type="caution">
    <text evidence="8">The sequence shown here is derived from an EMBL/GenBank/DDBJ whole genome shotgun (WGS) entry which is preliminary data.</text>
</comment>
<dbReference type="Gene3D" id="3.40.720.10">
    <property type="entry name" value="Alkaline Phosphatase, subunit A"/>
    <property type="match status" value="1"/>
</dbReference>
<accession>A0ABP8NMX5</accession>
<dbReference type="InterPro" id="IPR017850">
    <property type="entry name" value="Alkaline_phosphatase_core_sf"/>
</dbReference>
<evidence type="ECO:0000256" key="3">
    <source>
        <dbReference type="ARBA" id="ARBA00022723"/>
    </source>
</evidence>
<evidence type="ECO:0000256" key="6">
    <source>
        <dbReference type="ARBA" id="ARBA00022837"/>
    </source>
</evidence>
<comment type="similarity">
    <text evidence="2">Belongs to the sulfatase family.</text>
</comment>
<dbReference type="Proteomes" id="UP001501175">
    <property type="component" value="Unassembled WGS sequence"/>
</dbReference>
<dbReference type="EMBL" id="BAABHD010000084">
    <property type="protein sequence ID" value="GAA4469704.1"/>
    <property type="molecule type" value="Genomic_DNA"/>
</dbReference>
<dbReference type="CDD" id="cd16030">
    <property type="entry name" value="iduronate-2-sulfatase"/>
    <property type="match status" value="1"/>
</dbReference>
<evidence type="ECO:0000256" key="2">
    <source>
        <dbReference type="ARBA" id="ARBA00008779"/>
    </source>
</evidence>
<dbReference type="PROSITE" id="PS00523">
    <property type="entry name" value="SULFATASE_1"/>
    <property type="match status" value="1"/>
</dbReference>
<dbReference type="InterPro" id="IPR024607">
    <property type="entry name" value="Sulfatase_CS"/>
</dbReference>
<evidence type="ECO:0000313" key="9">
    <source>
        <dbReference type="Proteomes" id="UP001501175"/>
    </source>
</evidence>
<keyword evidence="5" id="KW-0378">Hydrolase</keyword>
<evidence type="ECO:0000313" key="8">
    <source>
        <dbReference type="EMBL" id="GAA4469704.1"/>
    </source>
</evidence>
<dbReference type="SUPFAM" id="SSF53649">
    <property type="entry name" value="Alkaline phosphatase-like"/>
    <property type="match status" value="1"/>
</dbReference>
<dbReference type="PANTHER" id="PTHR45953:SF1">
    <property type="entry name" value="IDURONATE 2-SULFATASE"/>
    <property type="match status" value="1"/>
</dbReference>
<evidence type="ECO:0000259" key="7">
    <source>
        <dbReference type="Pfam" id="PF00884"/>
    </source>
</evidence>
<reference evidence="9" key="1">
    <citation type="journal article" date="2019" name="Int. J. Syst. Evol. Microbiol.">
        <title>The Global Catalogue of Microorganisms (GCM) 10K type strain sequencing project: providing services to taxonomists for standard genome sequencing and annotation.</title>
        <authorList>
            <consortium name="The Broad Institute Genomics Platform"/>
            <consortium name="The Broad Institute Genome Sequencing Center for Infectious Disease"/>
            <person name="Wu L."/>
            <person name="Ma J."/>
        </authorList>
    </citation>
    <scope>NUCLEOTIDE SEQUENCE [LARGE SCALE GENOMIC DNA]</scope>
    <source>
        <strain evidence="9">JCM 17927</strain>
    </source>
</reference>
<name>A0ABP8NMX5_9BACT</name>
<keyword evidence="3" id="KW-0479">Metal-binding</keyword>
<keyword evidence="9" id="KW-1185">Reference proteome</keyword>
<keyword evidence="6" id="KW-0106">Calcium</keyword>
<organism evidence="8 9">
    <name type="scientific">Nibrella saemangeumensis</name>
    <dbReference type="NCBI Taxonomy" id="1084526"/>
    <lineage>
        <taxon>Bacteria</taxon>
        <taxon>Pseudomonadati</taxon>
        <taxon>Bacteroidota</taxon>
        <taxon>Cytophagia</taxon>
        <taxon>Cytophagales</taxon>
        <taxon>Spirosomataceae</taxon>
        <taxon>Nibrella</taxon>
    </lineage>
</organism>
<keyword evidence="4" id="KW-0732">Signal</keyword>
<evidence type="ECO:0000256" key="5">
    <source>
        <dbReference type="ARBA" id="ARBA00022801"/>
    </source>
</evidence>
<dbReference type="InterPro" id="IPR000917">
    <property type="entry name" value="Sulfatase_N"/>
</dbReference>
<dbReference type="Pfam" id="PF00884">
    <property type="entry name" value="Sulfatase"/>
    <property type="match status" value="1"/>
</dbReference>
<dbReference type="InterPro" id="IPR035874">
    <property type="entry name" value="IDS"/>
</dbReference>
<evidence type="ECO:0000256" key="1">
    <source>
        <dbReference type="ARBA" id="ARBA00001913"/>
    </source>
</evidence>
<dbReference type="RefSeq" id="WP_345249661.1">
    <property type="nucleotide sequence ID" value="NZ_BAABHD010000084.1"/>
</dbReference>
<proteinExistence type="inferred from homology"/>
<sequence length="491" mass="55117">MRKSVTALAIGLFLLLGYPGHPQTPGKYNVLFITVDDLRPLLGCYGDTLVKTPNIDKLASRGLLFNRAYCQQAVCAPSRASLLTGKRPETIRIFDLETPVRKAVPDVVTLPQLFKNAGYHTLGMGKIFHHPNPASFSQPEWYFSKALFSPQKAEEIKDLVDSLKASGVDWSDWKNRRRGPAFEAPEVPDSLLMDGELAVRAMEQLRQLKKGAEAGTPFFLALGFLKPHLPFVAPRRYWELYDPARIPPAPNPYLPVGAPAYAQHSSGELRTYDNISKGKAIDAELSRELKHGYLAAVSFVDAQVGLVLDKLQRLGLDKTTIVVLWGDHGFQLGEHNMWCKHNNYEISTRAPLIVSVPGMRHAGQATNGLVEFVDVYPTLADYAGLPVANDLEGISLRPLIEQPRRAWKKAAFSLYPWKIPGVGDGFGYTLRTDRYRLVEWTVPEKGFYEYELYDHQTDTQENKNLAALPAYRPVMERLKKQLHQGWKKALP</sequence>
<dbReference type="PANTHER" id="PTHR45953">
    <property type="entry name" value="IDURONATE 2-SULFATASE"/>
    <property type="match status" value="1"/>
</dbReference>